<evidence type="ECO:0000259" key="6">
    <source>
        <dbReference type="Pfam" id="PF07992"/>
    </source>
</evidence>
<dbReference type="OMA" id="RFNFIGN"/>
<name>A0A7J6TQX1_PEROL</name>
<dbReference type="InterPro" id="IPR036188">
    <property type="entry name" value="FAD/NAD-bd_sf"/>
</dbReference>
<comment type="cofactor">
    <cofactor evidence="1">
        <name>FAD</name>
        <dbReference type="ChEBI" id="CHEBI:57692"/>
    </cofactor>
</comment>
<keyword evidence="5" id="KW-0560">Oxidoreductase</keyword>
<organism evidence="7 8">
    <name type="scientific">Perkinsus olseni</name>
    <name type="common">Perkinsus atlanticus</name>
    <dbReference type="NCBI Taxonomy" id="32597"/>
    <lineage>
        <taxon>Eukaryota</taxon>
        <taxon>Sar</taxon>
        <taxon>Alveolata</taxon>
        <taxon>Perkinsozoa</taxon>
        <taxon>Perkinsea</taxon>
        <taxon>Perkinsida</taxon>
        <taxon>Perkinsidae</taxon>
        <taxon>Perkinsus</taxon>
    </lineage>
</organism>
<proteinExistence type="predicted"/>
<dbReference type="Pfam" id="PF07992">
    <property type="entry name" value="Pyr_redox_2"/>
    <property type="match status" value="1"/>
</dbReference>
<keyword evidence="2" id="KW-0285">Flavoprotein</keyword>
<reference evidence="7 8" key="1">
    <citation type="submission" date="2020-04" db="EMBL/GenBank/DDBJ databases">
        <title>Perkinsus olseni comparative genomics.</title>
        <authorList>
            <person name="Bogema D.R."/>
        </authorList>
    </citation>
    <scope>NUCLEOTIDE SEQUENCE [LARGE SCALE GENOMIC DNA]</scope>
    <source>
        <strain evidence="7 8">ATCC PRA-207</strain>
    </source>
</reference>
<keyword evidence="4" id="KW-0521">NADP</keyword>
<keyword evidence="3" id="KW-0274">FAD</keyword>
<evidence type="ECO:0000256" key="3">
    <source>
        <dbReference type="ARBA" id="ARBA00022827"/>
    </source>
</evidence>
<comment type="caution">
    <text evidence="7">The sequence shown here is derived from an EMBL/GenBank/DDBJ whole genome shotgun (WGS) entry which is preliminary data.</text>
</comment>
<accession>A0A7J6TQX1</accession>
<evidence type="ECO:0000313" key="8">
    <source>
        <dbReference type="Proteomes" id="UP000553632"/>
    </source>
</evidence>
<dbReference type="AlphaFoldDB" id="A0A7J6TQX1"/>
<dbReference type="InterPro" id="IPR055275">
    <property type="entry name" value="Ferredox_Rdtase"/>
</dbReference>
<dbReference type="PANTHER" id="PTHR48467">
    <property type="entry name" value="GLUTAMATE SYNTHASE 1 [NADH], CHLOROPLASTIC-LIKE"/>
    <property type="match status" value="1"/>
</dbReference>
<evidence type="ECO:0000256" key="1">
    <source>
        <dbReference type="ARBA" id="ARBA00001974"/>
    </source>
</evidence>
<evidence type="ECO:0000256" key="5">
    <source>
        <dbReference type="ARBA" id="ARBA00023002"/>
    </source>
</evidence>
<dbReference type="PANTHER" id="PTHR48467:SF1">
    <property type="entry name" value="GLUTAMATE SYNTHASE 1 [NADH], CHLOROPLASTIC-LIKE"/>
    <property type="match status" value="1"/>
</dbReference>
<dbReference type="Gene3D" id="3.50.50.60">
    <property type="entry name" value="FAD/NAD(P)-binding domain"/>
    <property type="match status" value="1"/>
</dbReference>
<keyword evidence="8" id="KW-1185">Reference proteome</keyword>
<gene>
    <name evidence="7" type="ORF">FOZ63_025312</name>
</gene>
<dbReference type="Gene3D" id="3.40.50.720">
    <property type="entry name" value="NAD(P)-binding Rossmann-like Domain"/>
    <property type="match status" value="1"/>
</dbReference>
<evidence type="ECO:0000256" key="4">
    <source>
        <dbReference type="ARBA" id="ARBA00022857"/>
    </source>
</evidence>
<sequence length="435" mass="47521">MSRVPSGFLRLSGTLLSKTVPRIAVLGSGPGAFYTAKYIMRQSDSTRIDMFERLPEPFGLVNFGVAPDHPEVKNVRNEFRGVAHEYHDRFRLFAAAEPKLSTLQQHYDGIVVATGAQAANRLKLPGSESVQRGILTARDFVSWYNGHPDFANITAKLPFPEKSGEVVVIGLGNVALDVARVLSKSAEEFADTEISKEALRWLSERPTEAGKVTVVGRRGFPEAKFTNKELREITRIDGVTARAFKSELIGKEEWHLDRAKKRGLHLIEEMVSHGSPPTGRQILLRFHSVPRRVLTSADGRTLKGILVEHPDGTTEVIPCSLLVEAVRFKVVPPAATSQPGAASDCVTDDLQIDTRSGGMAHDGTGRVCPGLYLAGWAKRGPTGIIAANIPCSQATANAVVEDISKWRMLHGEGEGVDESDAWMVPDIPSARECRF</sequence>
<protein>
    <recommendedName>
        <fullName evidence="6">FAD/NAD(P)-binding domain-containing protein</fullName>
    </recommendedName>
</protein>
<dbReference type="PRINTS" id="PR00419">
    <property type="entry name" value="ADXRDTASE"/>
</dbReference>
<evidence type="ECO:0000256" key="2">
    <source>
        <dbReference type="ARBA" id="ARBA00022630"/>
    </source>
</evidence>
<dbReference type="SUPFAM" id="SSF51971">
    <property type="entry name" value="Nucleotide-binding domain"/>
    <property type="match status" value="1"/>
</dbReference>
<dbReference type="EMBL" id="JABANO010008915">
    <property type="protein sequence ID" value="KAF4747759.1"/>
    <property type="molecule type" value="Genomic_DNA"/>
</dbReference>
<dbReference type="InterPro" id="IPR023753">
    <property type="entry name" value="FAD/NAD-binding_dom"/>
</dbReference>
<evidence type="ECO:0000313" key="7">
    <source>
        <dbReference type="EMBL" id="KAF4747759.1"/>
    </source>
</evidence>
<dbReference type="GO" id="GO:0016491">
    <property type="term" value="F:oxidoreductase activity"/>
    <property type="evidence" value="ECO:0007669"/>
    <property type="project" value="UniProtKB-KW"/>
</dbReference>
<feature type="domain" description="FAD/NAD(P)-binding" evidence="6">
    <location>
        <begin position="22"/>
        <end position="232"/>
    </location>
</feature>
<dbReference type="Proteomes" id="UP000553632">
    <property type="component" value="Unassembled WGS sequence"/>
</dbReference>